<reference evidence="1 2" key="2">
    <citation type="submission" date="2014-03" db="EMBL/GenBank/DDBJ databases">
        <title>The Genome Sequence of Anncaliia algerae insect isolate PRA339.</title>
        <authorList>
            <consortium name="The Broad Institute Genome Sequencing Platform"/>
            <consortium name="The Broad Institute Genome Sequencing Center for Infectious Disease"/>
            <person name="Cuomo C."/>
            <person name="Becnel J."/>
            <person name="Sanscrainte N."/>
            <person name="Walker B."/>
            <person name="Young S.K."/>
            <person name="Zeng Q."/>
            <person name="Gargeya S."/>
            <person name="Fitzgerald M."/>
            <person name="Haas B."/>
            <person name="Abouelleil A."/>
            <person name="Alvarado L."/>
            <person name="Arachchi H.M."/>
            <person name="Berlin A.M."/>
            <person name="Chapman S.B."/>
            <person name="Dewar J."/>
            <person name="Goldberg J."/>
            <person name="Griggs A."/>
            <person name="Gujja S."/>
            <person name="Hansen M."/>
            <person name="Howarth C."/>
            <person name="Imamovic A."/>
            <person name="Larimer J."/>
            <person name="McCowan C."/>
            <person name="Murphy C."/>
            <person name="Neiman D."/>
            <person name="Pearson M."/>
            <person name="Priest M."/>
            <person name="Roberts A."/>
            <person name="Saif S."/>
            <person name="Shea T."/>
            <person name="Sisk P."/>
            <person name="Sykes S."/>
            <person name="Wortman J."/>
            <person name="Nusbaum C."/>
            <person name="Birren B."/>
        </authorList>
    </citation>
    <scope>NUCLEOTIDE SEQUENCE [LARGE SCALE GENOMIC DNA]</scope>
    <source>
        <strain evidence="1 2">PRA339</strain>
    </source>
</reference>
<reference evidence="2" key="1">
    <citation type="submission" date="2013-02" db="EMBL/GenBank/DDBJ databases">
        <authorList>
            <consortium name="The Broad Institute Genome Sequencing Platform"/>
            <person name="Cuomo C."/>
            <person name="Becnel J."/>
            <person name="Sanscrainte N."/>
            <person name="Walker B."/>
            <person name="Young S.K."/>
            <person name="Zeng Q."/>
            <person name="Gargeya S."/>
            <person name="Fitzgerald M."/>
            <person name="Haas B."/>
            <person name="Abouelleil A."/>
            <person name="Alvarado L."/>
            <person name="Arachchi H.M."/>
            <person name="Berlin A.M."/>
            <person name="Chapman S.B."/>
            <person name="Dewar J."/>
            <person name="Goldberg J."/>
            <person name="Griggs A."/>
            <person name="Gujja S."/>
            <person name="Hansen M."/>
            <person name="Howarth C."/>
            <person name="Imamovic A."/>
            <person name="Larimer J."/>
            <person name="McCowan C."/>
            <person name="Murphy C."/>
            <person name="Neiman D."/>
            <person name="Pearson M."/>
            <person name="Priest M."/>
            <person name="Roberts A."/>
            <person name="Saif S."/>
            <person name="Shea T."/>
            <person name="Sisk P."/>
            <person name="Sykes S."/>
            <person name="Wortman J."/>
            <person name="Nusbaum C."/>
            <person name="Birren B."/>
        </authorList>
    </citation>
    <scope>NUCLEOTIDE SEQUENCE [LARGE SCALE GENOMIC DNA]</scope>
    <source>
        <strain evidence="2">PRA339</strain>
    </source>
</reference>
<organism evidence="1 2">
    <name type="scientific">Anncaliia algerae PRA339</name>
    <dbReference type="NCBI Taxonomy" id="1288291"/>
    <lineage>
        <taxon>Eukaryota</taxon>
        <taxon>Fungi</taxon>
        <taxon>Fungi incertae sedis</taxon>
        <taxon>Microsporidia</taxon>
        <taxon>Tubulinosematoidea</taxon>
        <taxon>Tubulinosematidae</taxon>
        <taxon>Anncaliia</taxon>
    </lineage>
</organism>
<sequence>MCMDQNSCISHAPATLNITNQTVRNILKKYKNGDMFLDADRRRRATRSQNHTVFSNADEIICNTIAICNALNLKEIAALAS</sequence>
<gene>
    <name evidence="1" type="ORF">H312_03549</name>
</gene>
<keyword evidence="2" id="KW-1185">Reference proteome</keyword>
<proteinExistence type="predicted"/>
<dbReference type="Proteomes" id="UP000030655">
    <property type="component" value="Unassembled WGS sequence"/>
</dbReference>
<name>A0A059EWJ6_9MICR</name>
<dbReference type="HOGENOM" id="CLU_164152_0_0_1"/>
<dbReference type="VEuPathDB" id="MicrosporidiaDB:H312_03549"/>
<protein>
    <submittedName>
        <fullName evidence="1">Uncharacterized protein</fullName>
    </submittedName>
</protein>
<dbReference type="EMBL" id="KK365398">
    <property type="protein sequence ID" value="KCZ79066.1"/>
    <property type="molecule type" value="Genomic_DNA"/>
</dbReference>
<evidence type="ECO:0000313" key="1">
    <source>
        <dbReference type="EMBL" id="KCZ79066.1"/>
    </source>
</evidence>
<dbReference type="AlphaFoldDB" id="A0A059EWJ6"/>
<accession>A0A059EWJ6</accession>
<evidence type="ECO:0000313" key="2">
    <source>
        <dbReference type="Proteomes" id="UP000030655"/>
    </source>
</evidence>